<protein>
    <submittedName>
        <fullName evidence="2">Glyoxylase-like metal-dependent hydrolase (Beta-lactamase superfamily II)</fullName>
    </submittedName>
</protein>
<evidence type="ECO:0000313" key="3">
    <source>
        <dbReference type="Proteomes" id="UP001265700"/>
    </source>
</evidence>
<dbReference type="InterPro" id="IPR036866">
    <property type="entry name" value="RibonucZ/Hydroxyglut_hydro"/>
</dbReference>
<accession>A0ABU1WRR8</accession>
<dbReference type="EMBL" id="JAVDWU010000009">
    <property type="protein sequence ID" value="MDR7151999.1"/>
    <property type="molecule type" value="Genomic_DNA"/>
</dbReference>
<evidence type="ECO:0000313" key="2">
    <source>
        <dbReference type="EMBL" id="MDR7151999.1"/>
    </source>
</evidence>
<sequence>MSKAFASQADLEDKKTTFEQLSPHCWAYTAEGDPNSGVIIGDKFIMVSDATATPAMAQDLIKQIRTVSDKPIKYVLLTHYHAVRVLGASAYLTEGATEVIASRGTYELIVERGAQDMQSEMERFPRLFRGADSVPGLTWPTMVIGDGKPGRQGSLEVDLGGVKVSIWHPGPGHTRGDTIAWVEEEKVLFSGDLVEYEAGVYTGDAQLEEWPATLEALRELKAEFIVPGRGEAMKGNADVNKALDYTQRWVTTLFQAGKEAAAAGMDLKTAMTHTRKSMDPVFGHVFIYEHCLPFDVSRAYDEAKGIKNPRIWTAERDKEMWAALQN</sequence>
<comment type="caution">
    <text evidence="2">The sequence shown here is derived from an EMBL/GenBank/DDBJ whole genome shotgun (WGS) entry which is preliminary data.</text>
</comment>
<evidence type="ECO:0000259" key="1">
    <source>
        <dbReference type="SMART" id="SM00849"/>
    </source>
</evidence>
<gene>
    <name evidence="2" type="ORF">J2W49_003975</name>
</gene>
<dbReference type="SMART" id="SM00849">
    <property type="entry name" value="Lactamase_B"/>
    <property type="match status" value="1"/>
</dbReference>
<name>A0ABU1WRR8_9BURK</name>
<reference evidence="2 3" key="1">
    <citation type="submission" date="2023-07" db="EMBL/GenBank/DDBJ databases">
        <title>Sorghum-associated microbial communities from plants grown in Nebraska, USA.</title>
        <authorList>
            <person name="Schachtman D."/>
        </authorList>
    </citation>
    <scope>NUCLEOTIDE SEQUENCE [LARGE SCALE GENOMIC DNA]</scope>
    <source>
        <strain evidence="2 3">4249</strain>
    </source>
</reference>
<dbReference type="Gene3D" id="3.60.15.10">
    <property type="entry name" value="Ribonuclease Z/Hydroxyacylglutathione hydrolase-like"/>
    <property type="match status" value="1"/>
</dbReference>
<dbReference type="PANTHER" id="PTHR42951:SF20">
    <property type="entry name" value="BETA LACTAMASE"/>
    <property type="match status" value="1"/>
</dbReference>
<dbReference type="PANTHER" id="PTHR42951">
    <property type="entry name" value="METALLO-BETA-LACTAMASE DOMAIN-CONTAINING"/>
    <property type="match status" value="1"/>
</dbReference>
<dbReference type="SUPFAM" id="SSF56281">
    <property type="entry name" value="Metallo-hydrolase/oxidoreductase"/>
    <property type="match status" value="1"/>
</dbReference>
<keyword evidence="3" id="KW-1185">Reference proteome</keyword>
<proteinExistence type="predicted"/>
<dbReference type="Proteomes" id="UP001265700">
    <property type="component" value="Unassembled WGS sequence"/>
</dbReference>
<dbReference type="InterPro" id="IPR001279">
    <property type="entry name" value="Metallo-B-lactamas"/>
</dbReference>
<organism evidence="2 3">
    <name type="scientific">Hydrogenophaga palleronii</name>
    <dbReference type="NCBI Taxonomy" id="65655"/>
    <lineage>
        <taxon>Bacteria</taxon>
        <taxon>Pseudomonadati</taxon>
        <taxon>Pseudomonadota</taxon>
        <taxon>Betaproteobacteria</taxon>
        <taxon>Burkholderiales</taxon>
        <taxon>Comamonadaceae</taxon>
        <taxon>Hydrogenophaga</taxon>
    </lineage>
</organism>
<feature type="domain" description="Metallo-beta-lactamase" evidence="1">
    <location>
        <begin position="24"/>
        <end position="229"/>
    </location>
</feature>
<dbReference type="RefSeq" id="WP_310320310.1">
    <property type="nucleotide sequence ID" value="NZ_JAVDWU010000009.1"/>
</dbReference>
<dbReference type="InterPro" id="IPR050855">
    <property type="entry name" value="NDM-1-like"/>
</dbReference>
<dbReference type="Pfam" id="PF00753">
    <property type="entry name" value="Lactamase_B"/>
    <property type="match status" value="1"/>
</dbReference>
<dbReference type="CDD" id="cd16282">
    <property type="entry name" value="metallo-hydrolase-like_MBL-fold"/>
    <property type="match status" value="1"/>
</dbReference>